<evidence type="ECO:0000256" key="6">
    <source>
        <dbReference type="ARBA" id="ARBA00023187"/>
    </source>
</evidence>
<reference evidence="9" key="2">
    <citation type="journal article" date="2022" name="Proc. Natl. Acad. Sci. U.S.A.">
        <title>Diploid-dominant life cycles characterize the early evolution of Fungi.</title>
        <authorList>
            <person name="Amses K.R."/>
            <person name="Simmons D.R."/>
            <person name="Longcore J.E."/>
            <person name="Mondo S.J."/>
            <person name="Seto K."/>
            <person name="Jeronimo G.H."/>
            <person name="Bonds A.E."/>
            <person name="Quandt C.A."/>
            <person name="Davis W.J."/>
            <person name="Chang Y."/>
            <person name="Federici B.A."/>
            <person name="Kuo A."/>
            <person name="LaButti K."/>
            <person name="Pangilinan J."/>
            <person name="Andreopoulos W."/>
            <person name="Tritt A."/>
            <person name="Riley R."/>
            <person name="Hundley H."/>
            <person name="Johnson J."/>
            <person name="Lipzen A."/>
            <person name="Barry K."/>
            <person name="Lang B.F."/>
            <person name="Cuomo C.A."/>
            <person name="Buchler N.E."/>
            <person name="Grigoriev I.V."/>
            <person name="Spatafora J.W."/>
            <person name="Stajich J.E."/>
            <person name="James T.Y."/>
        </authorList>
    </citation>
    <scope>NUCLEOTIDE SEQUENCE</scope>
    <source>
        <strain evidence="9">AG</strain>
    </source>
</reference>
<dbReference type="InterPro" id="IPR043701">
    <property type="entry name" value="Yju2"/>
</dbReference>
<reference evidence="9" key="1">
    <citation type="submission" date="2021-06" db="EMBL/GenBank/DDBJ databases">
        <authorList>
            <consortium name="DOE Joint Genome Institute"/>
            <person name="Mondo S.J."/>
            <person name="Amses K.R."/>
            <person name="Simmons D.R."/>
            <person name="Longcore J.E."/>
            <person name="Seto K."/>
            <person name="Alves G.H."/>
            <person name="Bonds A.E."/>
            <person name="Quandt C.A."/>
            <person name="Davis W.J."/>
            <person name="Chang Y."/>
            <person name="Letcher P.M."/>
            <person name="Powell M.J."/>
            <person name="Kuo A."/>
            <person name="Labutti K."/>
            <person name="Pangilinan J."/>
            <person name="Andreopoulos W."/>
            <person name="Tritt A."/>
            <person name="Riley R."/>
            <person name="Hundley H."/>
            <person name="Johnson J."/>
            <person name="Lipzen A."/>
            <person name="Barry K."/>
            <person name="Berbee M.L."/>
            <person name="Buchler N.E."/>
            <person name="Grigoriev I.V."/>
            <person name="Spatafora J.W."/>
            <person name="Stajich J.E."/>
            <person name="James T.Y."/>
        </authorList>
    </citation>
    <scope>NUCLEOTIDE SEQUENCE</scope>
    <source>
        <strain evidence="9">AG</strain>
    </source>
</reference>
<dbReference type="Proteomes" id="UP001206595">
    <property type="component" value="Unassembled WGS sequence"/>
</dbReference>
<dbReference type="GO" id="GO:0000398">
    <property type="term" value="P:mRNA splicing, via spliceosome"/>
    <property type="evidence" value="ECO:0007669"/>
    <property type="project" value="InterPro"/>
</dbReference>
<keyword evidence="10" id="KW-1185">Reference proteome</keyword>
<dbReference type="PANTHER" id="PTHR12111:SF1">
    <property type="entry name" value="SPLICING FACTOR YJU2"/>
    <property type="match status" value="1"/>
</dbReference>
<evidence type="ECO:0008006" key="11">
    <source>
        <dbReference type="Google" id="ProtNLM"/>
    </source>
</evidence>
<protein>
    <recommendedName>
        <fullName evidence="11">Splicing factor YJU2</fullName>
    </recommendedName>
</protein>
<keyword evidence="5" id="KW-0862">Zinc</keyword>
<keyword evidence="2" id="KW-0507">mRNA processing</keyword>
<evidence type="ECO:0000313" key="9">
    <source>
        <dbReference type="EMBL" id="KAI8580179.1"/>
    </source>
</evidence>
<dbReference type="HAMAP" id="MF_03226">
    <property type="entry name" value="YJU2"/>
    <property type="match status" value="1"/>
</dbReference>
<dbReference type="GeneID" id="75909408"/>
<evidence type="ECO:0000256" key="7">
    <source>
        <dbReference type="ARBA" id="ARBA00023242"/>
    </source>
</evidence>
<evidence type="ECO:0000256" key="5">
    <source>
        <dbReference type="ARBA" id="ARBA00022833"/>
    </source>
</evidence>
<comment type="caution">
    <text evidence="9">The sequence shown here is derived from an EMBL/GenBank/DDBJ whole genome shotgun (WGS) entry which is preliminary data.</text>
</comment>
<keyword evidence="6" id="KW-0508">mRNA splicing</keyword>
<gene>
    <name evidence="9" type="ORF">K450DRAFT_166584</name>
</gene>
<feature type="non-terminal residue" evidence="9">
    <location>
        <position position="1"/>
    </location>
</feature>
<dbReference type="RefSeq" id="XP_051445183.1">
    <property type="nucleotide sequence ID" value="XM_051584058.1"/>
</dbReference>
<evidence type="ECO:0000313" key="10">
    <source>
        <dbReference type="Proteomes" id="UP001206595"/>
    </source>
</evidence>
<accession>A0AAD5EB06</accession>
<evidence type="ECO:0000256" key="2">
    <source>
        <dbReference type="ARBA" id="ARBA00022664"/>
    </source>
</evidence>
<evidence type="ECO:0000256" key="3">
    <source>
        <dbReference type="ARBA" id="ARBA00022723"/>
    </source>
</evidence>
<dbReference type="InterPro" id="IPR007590">
    <property type="entry name" value="Saf4/Yju2"/>
</dbReference>
<dbReference type="GO" id="GO:0046872">
    <property type="term" value="F:metal ion binding"/>
    <property type="evidence" value="ECO:0007669"/>
    <property type="project" value="UniProtKB-KW"/>
</dbReference>
<comment type="subcellular location">
    <subcellularLocation>
        <location evidence="1">Nucleus</location>
    </subcellularLocation>
</comment>
<dbReference type="AlphaFoldDB" id="A0AAD5EB06"/>
<dbReference type="EMBL" id="MU620914">
    <property type="protein sequence ID" value="KAI8580179.1"/>
    <property type="molecule type" value="Genomic_DNA"/>
</dbReference>
<feature type="region of interest" description="Disordered" evidence="8">
    <location>
        <begin position="109"/>
        <end position="139"/>
    </location>
</feature>
<proteinExistence type="inferred from homology"/>
<name>A0AAD5EB06_UMBRA</name>
<dbReference type="GO" id="GO:0071006">
    <property type="term" value="C:U2-type catalytic step 1 spliceosome"/>
    <property type="evidence" value="ECO:0007669"/>
    <property type="project" value="TreeGrafter"/>
</dbReference>
<evidence type="ECO:0000256" key="1">
    <source>
        <dbReference type="ARBA" id="ARBA00004123"/>
    </source>
</evidence>
<keyword evidence="7" id="KW-0539">Nucleus</keyword>
<dbReference type="PANTHER" id="PTHR12111">
    <property type="entry name" value="SPLICING FACTOR YJU2"/>
    <property type="match status" value="1"/>
</dbReference>
<feature type="compositionally biased region" description="Basic and acidic residues" evidence="8">
    <location>
        <begin position="109"/>
        <end position="125"/>
    </location>
</feature>
<sequence length="167" mass="19918">MSERKVLNKYFPPNFDPSQIPRQKKPKDLQHKVRLMAPFSMRCNTCGEYIYKGKKFNARKETVEGESYLNIKIFRFYIRCTRCSAEITFKTDPQNTDYVAENGVSRNFEPWRDEGAESEELRKQQEEEEEYDPMKALENRTLDSKREMDILDALDEIRTRNARSERV</sequence>
<evidence type="ECO:0000256" key="4">
    <source>
        <dbReference type="ARBA" id="ARBA00022728"/>
    </source>
</evidence>
<dbReference type="Pfam" id="PF04502">
    <property type="entry name" value="Saf4_Yju2"/>
    <property type="match status" value="1"/>
</dbReference>
<evidence type="ECO:0000256" key="8">
    <source>
        <dbReference type="SAM" id="MobiDB-lite"/>
    </source>
</evidence>
<keyword evidence="4" id="KW-0747">Spliceosome</keyword>
<organism evidence="9 10">
    <name type="scientific">Umbelopsis ramanniana AG</name>
    <dbReference type="NCBI Taxonomy" id="1314678"/>
    <lineage>
        <taxon>Eukaryota</taxon>
        <taxon>Fungi</taxon>
        <taxon>Fungi incertae sedis</taxon>
        <taxon>Mucoromycota</taxon>
        <taxon>Mucoromycotina</taxon>
        <taxon>Umbelopsidomycetes</taxon>
        <taxon>Umbelopsidales</taxon>
        <taxon>Umbelopsidaceae</taxon>
        <taxon>Umbelopsis</taxon>
    </lineage>
</organism>
<keyword evidence="3" id="KW-0479">Metal-binding</keyword>